<keyword evidence="2" id="KW-1185">Reference proteome</keyword>
<proteinExistence type="predicted"/>
<organism evidence="1 2">
    <name type="scientific">Rasiella rasia</name>
    <dbReference type="NCBI Taxonomy" id="2744027"/>
    <lineage>
        <taxon>Bacteria</taxon>
        <taxon>Pseudomonadati</taxon>
        <taxon>Bacteroidota</taxon>
        <taxon>Flavobacteriia</taxon>
        <taxon>Flavobacteriales</taxon>
        <taxon>Flavobacteriaceae</taxon>
        <taxon>Rasiella</taxon>
    </lineage>
</organism>
<evidence type="ECO:0000313" key="2">
    <source>
        <dbReference type="Proteomes" id="UP000505306"/>
    </source>
</evidence>
<dbReference type="EMBL" id="CP049057">
    <property type="protein sequence ID" value="QIE58280.1"/>
    <property type="molecule type" value="Genomic_DNA"/>
</dbReference>
<dbReference type="RefSeq" id="WP_164678287.1">
    <property type="nucleotide sequence ID" value="NZ_CP049057.1"/>
</dbReference>
<sequence length="122" mass="13250">MYTLNVKNNYIWPISTSEAKNIPAKGGSAAFEKQGNIILEVPGMGALNFIDIAADRIPGFPNPQHWGVLIRTHSIEAYYRYEGGGELTATFDKFGTCTLTTSNGSLISISLPELVVDDKGIE</sequence>
<dbReference type="AlphaFoldDB" id="A0A6G6GIE7"/>
<gene>
    <name evidence="1" type="ORF">G5B37_01460</name>
</gene>
<reference evidence="1 2" key="1">
    <citation type="submission" date="2020-02" db="EMBL/GenBank/DDBJ databases">
        <title>Complete genome sequence of Flavobacteriaceae bacterium.</title>
        <authorList>
            <person name="Kim S.-J."/>
            <person name="Kim Y.-S."/>
            <person name="Kim K.-H."/>
        </authorList>
    </citation>
    <scope>NUCLEOTIDE SEQUENCE [LARGE SCALE GENOMIC DNA]</scope>
    <source>
        <strain evidence="1 2">RR4-40</strain>
    </source>
</reference>
<dbReference type="Proteomes" id="UP000505306">
    <property type="component" value="Chromosome"/>
</dbReference>
<name>A0A6G6GIE7_9FLAO</name>
<protein>
    <submittedName>
        <fullName evidence="1">Uncharacterized protein</fullName>
    </submittedName>
</protein>
<dbReference type="KEGG" id="mgel:G5B37_01460"/>
<accession>A0A6G6GIE7</accession>
<evidence type="ECO:0000313" key="1">
    <source>
        <dbReference type="EMBL" id="QIE58280.1"/>
    </source>
</evidence>